<dbReference type="Pfam" id="PF00196">
    <property type="entry name" value="GerE"/>
    <property type="match status" value="1"/>
</dbReference>
<dbReference type="CDD" id="cd06170">
    <property type="entry name" value="LuxR_C_like"/>
    <property type="match status" value="1"/>
</dbReference>
<dbReference type="PROSITE" id="PS00622">
    <property type="entry name" value="HTH_LUXR_1"/>
    <property type="match status" value="1"/>
</dbReference>
<dbReference type="InterPro" id="IPR011990">
    <property type="entry name" value="TPR-like_helical_dom_sf"/>
</dbReference>
<dbReference type="Gene3D" id="1.25.40.10">
    <property type="entry name" value="Tetratricopeptide repeat domain"/>
    <property type="match status" value="1"/>
</dbReference>
<dbReference type="InterPro" id="IPR000792">
    <property type="entry name" value="Tscrpt_reg_LuxR_C"/>
</dbReference>
<gene>
    <name evidence="2" type="ORF">GCM10017771_47800</name>
</gene>
<dbReference type="PRINTS" id="PR00038">
    <property type="entry name" value="HTHLUXR"/>
</dbReference>
<dbReference type="PANTHER" id="PTHR47691">
    <property type="entry name" value="REGULATOR-RELATED"/>
    <property type="match status" value="1"/>
</dbReference>
<dbReference type="PANTHER" id="PTHR47691:SF3">
    <property type="entry name" value="HTH-TYPE TRANSCRIPTIONAL REGULATOR RV0890C-RELATED"/>
    <property type="match status" value="1"/>
</dbReference>
<name>A0A919DC14_9ACTN</name>
<evidence type="ECO:0000259" key="1">
    <source>
        <dbReference type="PROSITE" id="PS50043"/>
    </source>
</evidence>
<dbReference type="Proteomes" id="UP000603227">
    <property type="component" value="Unassembled WGS sequence"/>
</dbReference>
<dbReference type="GO" id="GO:0003677">
    <property type="term" value="F:DNA binding"/>
    <property type="evidence" value="ECO:0007669"/>
    <property type="project" value="InterPro"/>
</dbReference>
<dbReference type="Gene3D" id="3.40.50.300">
    <property type="entry name" value="P-loop containing nucleotide triphosphate hydrolases"/>
    <property type="match status" value="1"/>
</dbReference>
<dbReference type="AlphaFoldDB" id="A0A919DC14"/>
<protein>
    <submittedName>
        <fullName evidence="2">LuxR family transcriptional regulator</fullName>
    </submittedName>
</protein>
<dbReference type="SUPFAM" id="SSF52540">
    <property type="entry name" value="P-loop containing nucleoside triphosphate hydrolases"/>
    <property type="match status" value="1"/>
</dbReference>
<dbReference type="InterPro" id="IPR036388">
    <property type="entry name" value="WH-like_DNA-bd_sf"/>
</dbReference>
<reference evidence="2" key="2">
    <citation type="submission" date="2020-09" db="EMBL/GenBank/DDBJ databases">
        <authorList>
            <person name="Sun Q."/>
            <person name="Zhou Y."/>
        </authorList>
    </citation>
    <scope>NUCLEOTIDE SEQUENCE</scope>
    <source>
        <strain evidence="2">CGMCC 4.7403</strain>
    </source>
</reference>
<organism evidence="2 3">
    <name type="scientific">Streptomyces capitiformicae</name>
    <dbReference type="NCBI Taxonomy" id="2014920"/>
    <lineage>
        <taxon>Bacteria</taxon>
        <taxon>Bacillati</taxon>
        <taxon>Actinomycetota</taxon>
        <taxon>Actinomycetes</taxon>
        <taxon>Kitasatosporales</taxon>
        <taxon>Streptomycetaceae</taxon>
        <taxon>Streptomyces</taxon>
    </lineage>
</organism>
<dbReference type="PRINTS" id="PR00364">
    <property type="entry name" value="DISEASERSIST"/>
</dbReference>
<reference evidence="2" key="1">
    <citation type="journal article" date="2014" name="Int. J. Syst. Evol. Microbiol.">
        <title>Complete genome sequence of Corynebacterium casei LMG S-19264T (=DSM 44701T), isolated from a smear-ripened cheese.</title>
        <authorList>
            <consortium name="US DOE Joint Genome Institute (JGI-PGF)"/>
            <person name="Walter F."/>
            <person name="Albersmeier A."/>
            <person name="Kalinowski J."/>
            <person name="Ruckert C."/>
        </authorList>
    </citation>
    <scope>NUCLEOTIDE SEQUENCE</scope>
    <source>
        <strain evidence="2">CGMCC 4.7403</strain>
    </source>
</reference>
<feature type="domain" description="HTH luxR-type" evidence="1">
    <location>
        <begin position="717"/>
        <end position="781"/>
    </location>
</feature>
<dbReference type="SUPFAM" id="SSF48452">
    <property type="entry name" value="TPR-like"/>
    <property type="match status" value="1"/>
</dbReference>
<dbReference type="GO" id="GO:0043531">
    <property type="term" value="F:ADP binding"/>
    <property type="evidence" value="ECO:0007669"/>
    <property type="project" value="InterPro"/>
</dbReference>
<dbReference type="EMBL" id="BNAT01000017">
    <property type="protein sequence ID" value="GHE31427.1"/>
    <property type="molecule type" value="Genomic_DNA"/>
</dbReference>
<evidence type="ECO:0000313" key="2">
    <source>
        <dbReference type="EMBL" id="GHE31427.1"/>
    </source>
</evidence>
<dbReference type="SMART" id="SM00421">
    <property type="entry name" value="HTH_LUXR"/>
    <property type="match status" value="1"/>
</dbReference>
<dbReference type="GO" id="GO:0006355">
    <property type="term" value="P:regulation of DNA-templated transcription"/>
    <property type="evidence" value="ECO:0007669"/>
    <property type="project" value="InterPro"/>
</dbReference>
<dbReference type="InterPro" id="IPR058852">
    <property type="entry name" value="HTH_77"/>
</dbReference>
<accession>A0A919DC14</accession>
<dbReference type="Gene3D" id="1.10.10.10">
    <property type="entry name" value="Winged helix-like DNA-binding domain superfamily/Winged helix DNA-binding domain"/>
    <property type="match status" value="1"/>
</dbReference>
<dbReference type="SUPFAM" id="SSF46894">
    <property type="entry name" value="C-terminal effector domain of the bipartite response regulators"/>
    <property type="match status" value="1"/>
</dbReference>
<proteinExistence type="predicted"/>
<dbReference type="Pfam" id="PF25872">
    <property type="entry name" value="HTH_77"/>
    <property type="match status" value="1"/>
</dbReference>
<comment type="caution">
    <text evidence="2">The sequence shown here is derived from an EMBL/GenBank/DDBJ whole genome shotgun (WGS) entry which is preliminary data.</text>
</comment>
<sequence>MADTTGFPGSLPTPFTSFVGRRMEVAEVRRLLGASRLVTLTGAGGVGKTRLALEVAAGSARAFSGGVWLVDLAPVRESSAVPGVVADALGVADMGTRPVAELLAAHLSERRALVVLDNCEHLVDECAPLVQQLLFVAPELRILATSRETLCVTGEHVLAVAPLPQADAAELLRQRTAAVRPGFEVAEANQAVAARLCADLDGLPLAIELAATRLRSLTVEQVVQRLEDRFALLSAGSRTARPHQQTLRAAIDWSWELCSPQEQLLWSRLSVFAGSFTLDAAEGICCAEGIAAAEVVDLLDRLVAQSLVEQPEGEETPRYRMLETLRQYGQEQLAASGEEQWMRRRHRDFFLAMAERLYQDWFGPRQALILTRLRAEHANLLAALAYRDGIAGAPTGAATSGPAQAHPCAAAPCGDGQVALAGALIYHWAAGGYLGEGRRQLERALAAAPEPTPARARALVAAAHLAQTQYDLAAAGRWLDEADDLAERLGEPVVRAHVRGHRGVSALYAGRLDDALSHVEQAVDAHTALGDRFGEVAWRCALALVQVLGGHPQALETAAEALADAEAHGERWARAHLLMVLGRRAWALGDQDEAKALTISSLELLQGFSDTVGVAKMVEQLAWITASAGDHPRAARLLGAARSLREAAGITVASGDPRDEDYHARCEAEASQALGRAEYDKALADGAAIDGPAQAIAYALAPATAIATAAGTEPAATPAATSPLTGREEQIAALVAQGMTSRKIAAELVLSPRTVDNHVNRILTKLGFSSRAQIAAWWTAQ</sequence>
<evidence type="ECO:0000313" key="3">
    <source>
        <dbReference type="Proteomes" id="UP000603227"/>
    </source>
</evidence>
<keyword evidence="3" id="KW-1185">Reference proteome</keyword>
<dbReference type="InterPro" id="IPR027417">
    <property type="entry name" value="P-loop_NTPase"/>
</dbReference>
<dbReference type="PROSITE" id="PS50043">
    <property type="entry name" value="HTH_LUXR_2"/>
    <property type="match status" value="1"/>
</dbReference>
<dbReference type="InterPro" id="IPR016032">
    <property type="entry name" value="Sig_transdc_resp-reg_C-effctor"/>
</dbReference>